<evidence type="ECO:0000256" key="6">
    <source>
        <dbReference type="ARBA" id="ARBA00022989"/>
    </source>
</evidence>
<evidence type="ECO:0000313" key="12">
    <source>
        <dbReference type="EMBL" id="KAK7866014.1"/>
    </source>
</evidence>
<feature type="transmembrane region" description="Helical" evidence="11">
    <location>
        <begin position="76"/>
        <end position="93"/>
    </location>
</feature>
<comment type="similarity">
    <text evidence="2 10">Belongs to the mitochondrial carrier (TC 2.A.29) family.</text>
</comment>
<dbReference type="GO" id="GO:1902603">
    <property type="term" value="P:carnitine transmembrane transport"/>
    <property type="evidence" value="ECO:0007669"/>
    <property type="project" value="TreeGrafter"/>
</dbReference>
<evidence type="ECO:0000256" key="1">
    <source>
        <dbReference type="ARBA" id="ARBA00004225"/>
    </source>
</evidence>
<keyword evidence="7" id="KW-0496">Mitochondrion</keyword>
<dbReference type="PROSITE" id="PS50920">
    <property type="entry name" value="SOLCAR"/>
    <property type="match status" value="3"/>
</dbReference>
<dbReference type="AlphaFoldDB" id="A0AAN9VJD4"/>
<dbReference type="InterPro" id="IPR050567">
    <property type="entry name" value="Mitochondrial_Carrier"/>
</dbReference>
<dbReference type="Proteomes" id="UP001378592">
    <property type="component" value="Unassembled WGS sequence"/>
</dbReference>
<evidence type="ECO:0008006" key="14">
    <source>
        <dbReference type="Google" id="ProtNLM"/>
    </source>
</evidence>
<evidence type="ECO:0000313" key="13">
    <source>
        <dbReference type="Proteomes" id="UP001378592"/>
    </source>
</evidence>
<comment type="subcellular location">
    <subcellularLocation>
        <location evidence="1">Mitochondrion membrane</location>
        <topology evidence="1">Multi-pass membrane protein</topology>
    </subcellularLocation>
</comment>
<feature type="repeat" description="Solcar" evidence="9">
    <location>
        <begin position="5"/>
        <end position="96"/>
    </location>
</feature>
<organism evidence="12 13">
    <name type="scientific">Gryllus longicercus</name>
    <dbReference type="NCBI Taxonomy" id="2509291"/>
    <lineage>
        <taxon>Eukaryota</taxon>
        <taxon>Metazoa</taxon>
        <taxon>Ecdysozoa</taxon>
        <taxon>Arthropoda</taxon>
        <taxon>Hexapoda</taxon>
        <taxon>Insecta</taxon>
        <taxon>Pterygota</taxon>
        <taxon>Neoptera</taxon>
        <taxon>Polyneoptera</taxon>
        <taxon>Orthoptera</taxon>
        <taxon>Ensifera</taxon>
        <taxon>Gryllidea</taxon>
        <taxon>Grylloidea</taxon>
        <taxon>Gryllidae</taxon>
        <taxon>Gryllinae</taxon>
        <taxon>Gryllus</taxon>
    </lineage>
</organism>
<dbReference type="PANTHER" id="PTHR45624">
    <property type="entry name" value="MITOCHONDRIAL BASIC AMINO ACIDS TRANSPORTER-RELATED"/>
    <property type="match status" value="1"/>
</dbReference>
<dbReference type="GO" id="GO:0031966">
    <property type="term" value="C:mitochondrial membrane"/>
    <property type="evidence" value="ECO:0007669"/>
    <property type="project" value="UniProtKB-SubCell"/>
</dbReference>
<keyword evidence="6 11" id="KW-1133">Transmembrane helix</keyword>
<dbReference type="PANTHER" id="PTHR45624:SF4">
    <property type="entry name" value="CONGESTED-LIKE TRACHEA PROTEIN-RELATED"/>
    <property type="match status" value="1"/>
</dbReference>
<dbReference type="EMBL" id="JAZDUA010000157">
    <property type="protein sequence ID" value="KAK7866014.1"/>
    <property type="molecule type" value="Genomic_DNA"/>
</dbReference>
<proteinExistence type="inferred from homology"/>
<dbReference type="SUPFAM" id="SSF103506">
    <property type="entry name" value="Mitochondrial carrier"/>
    <property type="match status" value="1"/>
</dbReference>
<dbReference type="Gene3D" id="1.50.40.10">
    <property type="entry name" value="Mitochondrial carrier domain"/>
    <property type="match status" value="2"/>
</dbReference>
<name>A0AAN9VJD4_9ORTH</name>
<dbReference type="InterPro" id="IPR018108">
    <property type="entry name" value="MCP_transmembrane"/>
</dbReference>
<dbReference type="Pfam" id="PF00153">
    <property type="entry name" value="Mito_carr"/>
    <property type="match status" value="3"/>
</dbReference>
<dbReference type="GO" id="GO:0015227">
    <property type="term" value="F:O-acyl-L-carnitine transmembrane transporter activity"/>
    <property type="evidence" value="ECO:0007669"/>
    <property type="project" value="TreeGrafter"/>
</dbReference>
<keyword evidence="4 9" id="KW-0812">Transmembrane</keyword>
<dbReference type="GO" id="GO:0006839">
    <property type="term" value="P:mitochondrial transport"/>
    <property type="evidence" value="ECO:0007669"/>
    <property type="project" value="TreeGrafter"/>
</dbReference>
<accession>A0AAN9VJD4</accession>
<evidence type="ECO:0000256" key="5">
    <source>
        <dbReference type="ARBA" id="ARBA00022737"/>
    </source>
</evidence>
<evidence type="ECO:0000256" key="2">
    <source>
        <dbReference type="ARBA" id="ARBA00006375"/>
    </source>
</evidence>
<evidence type="ECO:0000256" key="9">
    <source>
        <dbReference type="PROSITE-ProRule" id="PRU00282"/>
    </source>
</evidence>
<evidence type="ECO:0000256" key="10">
    <source>
        <dbReference type="RuleBase" id="RU000488"/>
    </source>
</evidence>
<reference evidence="12 13" key="1">
    <citation type="submission" date="2024-03" db="EMBL/GenBank/DDBJ databases">
        <title>The genome assembly and annotation of the cricket Gryllus longicercus Weissman &amp; Gray.</title>
        <authorList>
            <person name="Szrajer S."/>
            <person name="Gray D."/>
            <person name="Ylla G."/>
        </authorList>
    </citation>
    <scope>NUCLEOTIDE SEQUENCE [LARGE SCALE GENOMIC DNA]</scope>
    <source>
        <strain evidence="12">DAG 2021-001</strain>
        <tissue evidence="12">Whole body minus gut</tissue>
    </source>
</reference>
<feature type="repeat" description="Solcar" evidence="9">
    <location>
        <begin position="207"/>
        <end position="293"/>
    </location>
</feature>
<gene>
    <name evidence="12" type="ORF">R5R35_008529</name>
</gene>
<keyword evidence="3 10" id="KW-0813">Transport</keyword>
<evidence type="ECO:0000256" key="8">
    <source>
        <dbReference type="ARBA" id="ARBA00023136"/>
    </source>
</evidence>
<evidence type="ECO:0000256" key="3">
    <source>
        <dbReference type="ARBA" id="ARBA00022448"/>
    </source>
</evidence>
<keyword evidence="13" id="KW-1185">Reference proteome</keyword>
<feature type="repeat" description="Solcar" evidence="9">
    <location>
        <begin position="105"/>
        <end position="194"/>
    </location>
</feature>
<dbReference type="InterPro" id="IPR023395">
    <property type="entry name" value="MCP_dom_sf"/>
</dbReference>
<evidence type="ECO:0000256" key="11">
    <source>
        <dbReference type="SAM" id="Phobius"/>
    </source>
</evidence>
<feature type="transmembrane region" description="Helical" evidence="11">
    <location>
        <begin position="105"/>
        <end position="126"/>
    </location>
</feature>
<comment type="caution">
    <text evidence="12">The sequence shown here is derived from an EMBL/GenBank/DDBJ whole genome shotgun (WGS) entry which is preliminary data.</text>
</comment>
<keyword evidence="5" id="KW-0677">Repeat</keyword>
<keyword evidence="8 9" id="KW-0472">Membrane</keyword>
<protein>
    <recommendedName>
        <fullName evidence="14">Mitochondrial carnitine/acylcarnitine carrier protein</fullName>
    </recommendedName>
</protein>
<evidence type="ECO:0000256" key="4">
    <source>
        <dbReference type="ARBA" id="ARBA00022692"/>
    </source>
</evidence>
<sequence length="301" mass="32504">MPEDINLMRYFISGAFGGVCSVTVGHPFDTIKVRLQTMPKVQPGEQPLYTGTVDCVKKTVATEGIRGLFKGMGARIGVVVPIFAIRFFSFGFAKKSMAGSTDHELTPLQLFAAGAFAGIFTTIAMAPGERIKCLLQVQGMRKGPPIYSGPSDVVKKLYKSGGIRSVYKGAGATLLRDTPATGMFLMTYEWLKRTASRKNGPDTPRGMEFTSTLVAGGLAGFGYWFVALPADVVKSRVQSSDMGLYSKGVRDALPELLREEGVRGLYKGLTVVLLRAFPANAACFIGYECMMKVPRGLVPDI</sequence>
<evidence type="ECO:0000256" key="7">
    <source>
        <dbReference type="ARBA" id="ARBA00023128"/>
    </source>
</evidence>